<evidence type="ECO:0000313" key="5">
    <source>
        <dbReference type="EnsemblPlants" id="AUR62003885-RA:cds"/>
    </source>
</evidence>
<feature type="region of interest" description="Disordered" evidence="3">
    <location>
        <begin position="254"/>
        <end position="314"/>
    </location>
</feature>
<feature type="compositionally biased region" description="Polar residues" evidence="3">
    <location>
        <begin position="1"/>
        <end position="18"/>
    </location>
</feature>
<keyword evidence="6" id="KW-1185">Reference proteome</keyword>
<reference evidence="5" key="1">
    <citation type="journal article" date="2017" name="Nature">
        <title>The genome of Chenopodium quinoa.</title>
        <authorList>
            <person name="Jarvis D.E."/>
            <person name="Ho Y.S."/>
            <person name="Lightfoot D.J."/>
            <person name="Schmoeckel S.M."/>
            <person name="Li B."/>
            <person name="Borm T.J.A."/>
            <person name="Ohyanagi H."/>
            <person name="Mineta K."/>
            <person name="Michell C.T."/>
            <person name="Saber N."/>
            <person name="Kharbatia N.M."/>
            <person name="Rupper R.R."/>
            <person name="Sharp A.R."/>
            <person name="Dally N."/>
            <person name="Boughton B.A."/>
            <person name="Woo Y.H."/>
            <person name="Gao G."/>
            <person name="Schijlen E.G.W.M."/>
            <person name="Guo X."/>
            <person name="Momin A.A."/>
            <person name="Negrao S."/>
            <person name="Al-Babili S."/>
            <person name="Gehring C."/>
            <person name="Roessner U."/>
            <person name="Jung C."/>
            <person name="Murphy K."/>
            <person name="Arold S.T."/>
            <person name="Gojobori T."/>
            <person name="van der Linden C.G."/>
            <person name="van Loo E.N."/>
            <person name="Jellen E.N."/>
            <person name="Maughan P.J."/>
            <person name="Tester M."/>
        </authorList>
    </citation>
    <scope>NUCLEOTIDE SEQUENCE [LARGE SCALE GENOMIC DNA]</scope>
    <source>
        <strain evidence="5">cv. PI 614886</strain>
    </source>
</reference>
<evidence type="ECO:0000256" key="2">
    <source>
        <dbReference type="SAM" id="Coils"/>
    </source>
</evidence>
<proteinExistence type="inferred from homology"/>
<feature type="coiled-coil region" evidence="2">
    <location>
        <begin position="341"/>
        <end position="390"/>
    </location>
</feature>
<dbReference type="OMA" id="AVSVHHY"/>
<dbReference type="OrthoDB" id="648416at2759"/>
<feature type="region of interest" description="Disordered" evidence="3">
    <location>
        <begin position="178"/>
        <end position="214"/>
    </location>
</feature>
<dbReference type="InterPro" id="IPR005516">
    <property type="entry name" value="Remorin_C"/>
</dbReference>
<dbReference type="Pfam" id="PF03763">
    <property type="entry name" value="Remorin_C"/>
    <property type="match status" value="1"/>
</dbReference>
<accession>A0A803KXX6</accession>
<sequence>MANSKLMSSRTYSGTFPSPETPPCGEDDDPSIGIPKGWSSERVPSSSYRSRRYVAAAALMPFSSGRTLPSKWEDAERWICSPVSLGNVSTNSNYCYYGGGPGAGSRTAVHLTHHQRRAKSKSGPLGPIGPEYYGGGYNSFSPVLGVGVINGGRWRNSLTIEPSGLASARFEERLPIEGGGVSEEARRSCPGHDASHWMDSWSGPPSPTQDQIGEVGLTGEHNEVLDNKLEQENDNGEPEVERAISRRDMATQMFPESHSNSTSTISSPKSSISNTSPRPLLHNESKRDVQIPDFEVRDVQVDKQTSTSRSYHDRDNYLNSSTCVEVDNKISKFERKEARINAWENLQKAKAEAAIQKLEEKLEKKRASSMDKIMRKLQRAEIKAEKMRNIISGDDDYIESQAISKTTSKIPSFCKMIRLNSSTKKCATCYPF</sequence>
<dbReference type="Gramene" id="AUR62003885-RA">
    <property type="protein sequence ID" value="AUR62003885-RA:cds"/>
    <property type="gene ID" value="AUR62003885"/>
</dbReference>
<feature type="compositionally biased region" description="Low complexity" evidence="3">
    <location>
        <begin position="257"/>
        <end position="277"/>
    </location>
</feature>
<dbReference type="KEGG" id="cqi:110682309"/>
<evidence type="ECO:0000256" key="1">
    <source>
        <dbReference type="ARBA" id="ARBA00005711"/>
    </source>
</evidence>
<name>A0A803KXX6_CHEQI</name>
<evidence type="ECO:0000313" key="6">
    <source>
        <dbReference type="Proteomes" id="UP000596660"/>
    </source>
</evidence>
<dbReference type="AlphaFoldDB" id="A0A803KXX6"/>
<dbReference type="PANTHER" id="PTHR31471">
    <property type="entry name" value="OS02G0116800 PROTEIN"/>
    <property type="match status" value="1"/>
</dbReference>
<reference evidence="5" key="2">
    <citation type="submission" date="2021-03" db="UniProtKB">
        <authorList>
            <consortium name="EnsemblPlants"/>
        </authorList>
    </citation>
    <scope>IDENTIFICATION</scope>
</reference>
<dbReference type="RefSeq" id="XP_021714314.1">
    <property type="nucleotide sequence ID" value="XM_021858622.1"/>
</dbReference>
<dbReference type="EnsemblPlants" id="AUR62003885-RA">
    <property type="protein sequence ID" value="AUR62003885-RA:cds"/>
    <property type="gene ID" value="AUR62003885"/>
</dbReference>
<evidence type="ECO:0000256" key="3">
    <source>
        <dbReference type="SAM" id="MobiDB-lite"/>
    </source>
</evidence>
<dbReference type="PANTHER" id="PTHR31471:SF13">
    <property type="entry name" value="REMORIN FAMILY PROTEIN"/>
    <property type="match status" value="1"/>
</dbReference>
<dbReference type="Proteomes" id="UP000596660">
    <property type="component" value="Unplaced"/>
</dbReference>
<feature type="region of interest" description="Disordered" evidence="3">
    <location>
        <begin position="1"/>
        <end position="43"/>
    </location>
</feature>
<feature type="compositionally biased region" description="Basic and acidic residues" evidence="3">
    <location>
        <begin position="281"/>
        <end position="301"/>
    </location>
</feature>
<protein>
    <recommendedName>
        <fullName evidence="4">Remorin C-terminal domain-containing protein</fullName>
    </recommendedName>
</protein>
<dbReference type="GeneID" id="110682309"/>
<evidence type="ECO:0000259" key="4">
    <source>
        <dbReference type="Pfam" id="PF03763"/>
    </source>
</evidence>
<gene>
    <name evidence="5" type="primary">LOC110682309</name>
</gene>
<feature type="domain" description="Remorin C-terminal" evidence="4">
    <location>
        <begin position="330"/>
        <end position="394"/>
    </location>
</feature>
<organism evidence="5 6">
    <name type="scientific">Chenopodium quinoa</name>
    <name type="common">Quinoa</name>
    <dbReference type="NCBI Taxonomy" id="63459"/>
    <lineage>
        <taxon>Eukaryota</taxon>
        <taxon>Viridiplantae</taxon>
        <taxon>Streptophyta</taxon>
        <taxon>Embryophyta</taxon>
        <taxon>Tracheophyta</taxon>
        <taxon>Spermatophyta</taxon>
        <taxon>Magnoliopsida</taxon>
        <taxon>eudicotyledons</taxon>
        <taxon>Gunneridae</taxon>
        <taxon>Pentapetalae</taxon>
        <taxon>Caryophyllales</taxon>
        <taxon>Chenopodiaceae</taxon>
        <taxon>Chenopodioideae</taxon>
        <taxon>Atripliceae</taxon>
        <taxon>Chenopodium</taxon>
    </lineage>
</organism>
<keyword evidence="2" id="KW-0175">Coiled coil</keyword>
<comment type="similarity">
    <text evidence="1">Belongs to the remorin family.</text>
</comment>